<gene>
    <name evidence="3" type="primary">grpE</name>
    <name evidence="3" type="ORF">TsocGM_07365</name>
</gene>
<sequence>MSDDDRPDVTEEPREDEQEAGPPPEETPDRIEEELVASASSFESIATIGPPGWPDAASEDASVEPTGISIAPPADPMTPVLEAIAGLGDLLGGRLDRLQAQFDRELRAESTREKVVDRLHAELQEYKNDLLLKVTKPIFLDLIVLHDDMGKMADSVGDDRAAGLLRDFQRGVEDVLYRQGVEPFRVDGETFDPRRQRAISTVSTEDPARNKTIAARLRPGFASGDLVIRPELVSVFALRKAPATGEQSGAQEP</sequence>
<keyword evidence="1" id="KW-0143">Chaperone</keyword>
<dbReference type="GO" id="GO:0042803">
    <property type="term" value="F:protein homodimerization activity"/>
    <property type="evidence" value="ECO:0007669"/>
    <property type="project" value="InterPro"/>
</dbReference>
<evidence type="ECO:0000256" key="2">
    <source>
        <dbReference type="SAM" id="MobiDB-lite"/>
    </source>
</evidence>
<organism evidence="3 4">
    <name type="scientific">Tautonia sociabilis</name>
    <dbReference type="NCBI Taxonomy" id="2080755"/>
    <lineage>
        <taxon>Bacteria</taxon>
        <taxon>Pseudomonadati</taxon>
        <taxon>Planctomycetota</taxon>
        <taxon>Planctomycetia</taxon>
        <taxon>Isosphaerales</taxon>
        <taxon>Isosphaeraceae</taxon>
        <taxon>Tautonia</taxon>
    </lineage>
</organism>
<proteinExistence type="predicted"/>
<dbReference type="OrthoDB" id="278735at2"/>
<dbReference type="PRINTS" id="PR00773">
    <property type="entry name" value="GRPEPROTEIN"/>
</dbReference>
<keyword evidence="4" id="KW-1185">Reference proteome</keyword>
<protein>
    <submittedName>
        <fullName evidence="3">Nucleotide exchange factor GrpE</fullName>
    </submittedName>
</protein>
<dbReference type="GO" id="GO:0051087">
    <property type="term" value="F:protein-folding chaperone binding"/>
    <property type="evidence" value="ECO:0007669"/>
    <property type="project" value="InterPro"/>
</dbReference>
<dbReference type="AlphaFoldDB" id="A0A432MMC7"/>
<dbReference type="GO" id="GO:0000774">
    <property type="term" value="F:adenyl-nucleotide exchange factor activity"/>
    <property type="evidence" value="ECO:0007669"/>
    <property type="project" value="InterPro"/>
</dbReference>
<dbReference type="Gene3D" id="2.30.22.10">
    <property type="entry name" value="Head domain of nucleotide exchange factor GrpE"/>
    <property type="match status" value="1"/>
</dbReference>
<comment type="caution">
    <text evidence="3">The sequence shown here is derived from an EMBL/GenBank/DDBJ whole genome shotgun (WGS) entry which is preliminary data.</text>
</comment>
<dbReference type="InterPro" id="IPR000740">
    <property type="entry name" value="GrpE"/>
</dbReference>
<dbReference type="Proteomes" id="UP000280296">
    <property type="component" value="Unassembled WGS sequence"/>
</dbReference>
<dbReference type="GO" id="GO:0006457">
    <property type="term" value="P:protein folding"/>
    <property type="evidence" value="ECO:0007669"/>
    <property type="project" value="InterPro"/>
</dbReference>
<evidence type="ECO:0000256" key="1">
    <source>
        <dbReference type="ARBA" id="ARBA00023186"/>
    </source>
</evidence>
<feature type="region of interest" description="Disordered" evidence="2">
    <location>
        <begin position="1"/>
        <end position="60"/>
    </location>
</feature>
<accession>A0A432MMC7</accession>
<dbReference type="RefSeq" id="WP_126724664.1">
    <property type="nucleotide sequence ID" value="NZ_RYZH01000011.1"/>
</dbReference>
<name>A0A432MMC7_9BACT</name>
<reference evidence="3 4" key="2">
    <citation type="submission" date="2019-01" db="EMBL/GenBank/DDBJ databases">
        <title>Tautonia sociabilis, a novel thermotolerant planctomycete of Isosphaeraceae family, isolated from a 4000 m deep subterranean habitat.</title>
        <authorList>
            <person name="Kovaleva O.L."/>
            <person name="Elcheninov A.G."/>
            <person name="Van Heerden E."/>
            <person name="Toshchakov S.V."/>
            <person name="Novikov A."/>
            <person name="Bonch-Osmolovskaya E.A."/>
            <person name="Kublanov I.V."/>
        </authorList>
    </citation>
    <scope>NUCLEOTIDE SEQUENCE [LARGE SCALE GENOMIC DNA]</scope>
    <source>
        <strain evidence="3 4">GM2012</strain>
    </source>
</reference>
<dbReference type="SUPFAM" id="SSF51064">
    <property type="entry name" value="Head domain of nucleotide exchange factor GrpE"/>
    <property type="match status" value="1"/>
</dbReference>
<evidence type="ECO:0000313" key="3">
    <source>
        <dbReference type="EMBL" id="RUL88337.1"/>
    </source>
</evidence>
<dbReference type="Pfam" id="PF01025">
    <property type="entry name" value="GrpE"/>
    <property type="match status" value="1"/>
</dbReference>
<dbReference type="EMBL" id="RYZH01000011">
    <property type="protein sequence ID" value="RUL88337.1"/>
    <property type="molecule type" value="Genomic_DNA"/>
</dbReference>
<evidence type="ECO:0000313" key="4">
    <source>
        <dbReference type="Proteomes" id="UP000280296"/>
    </source>
</evidence>
<reference evidence="3 4" key="1">
    <citation type="submission" date="2018-12" db="EMBL/GenBank/DDBJ databases">
        <authorList>
            <person name="Toschakov S.V."/>
        </authorList>
    </citation>
    <scope>NUCLEOTIDE SEQUENCE [LARGE SCALE GENOMIC DNA]</scope>
    <source>
        <strain evidence="3 4">GM2012</strain>
    </source>
</reference>
<dbReference type="InterPro" id="IPR009012">
    <property type="entry name" value="GrpE_head"/>
</dbReference>